<evidence type="ECO:0000256" key="4">
    <source>
        <dbReference type="ARBA" id="ARBA00022475"/>
    </source>
</evidence>
<dbReference type="RefSeq" id="WP_152823477.1">
    <property type="nucleotide sequence ID" value="NZ_WHUT02000001.1"/>
</dbReference>
<evidence type="ECO:0000256" key="5">
    <source>
        <dbReference type="ARBA" id="ARBA00022481"/>
    </source>
</evidence>
<evidence type="ECO:0000256" key="6">
    <source>
        <dbReference type="ARBA" id="ARBA00022519"/>
    </source>
</evidence>
<evidence type="ECO:0000256" key="2">
    <source>
        <dbReference type="ARBA" id="ARBA00011084"/>
    </source>
</evidence>
<keyword evidence="7 11" id="KW-0812">Transmembrane</keyword>
<dbReference type="PANTHER" id="PTHR39583:SF2">
    <property type="entry name" value="TYPE II SECRETION SYSTEM PROTEIN J"/>
    <property type="match status" value="1"/>
</dbReference>
<protein>
    <recommendedName>
        <fullName evidence="3">Type II secretion system protein J</fullName>
    </recommendedName>
</protein>
<comment type="caution">
    <text evidence="12">The sequence shown here is derived from an EMBL/GenBank/DDBJ whole genome shotgun (WGS) entry which is preliminary data.</text>
</comment>
<keyword evidence="5" id="KW-0488">Methylation</keyword>
<feature type="compositionally biased region" description="Pro residues" evidence="10">
    <location>
        <begin position="9"/>
        <end position="25"/>
    </location>
</feature>
<evidence type="ECO:0000256" key="11">
    <source>
        <dbReference type="SAM" id="Phobius"/>
    </source>
</evidence>
<dbReference type="Proteomes" id="UP000484076">
    <property type="component" value="Unassembled WGS sequence"/>
</dbReference>
<dbReference type="InterPro" id="IPR045584">
    <property type="entry name" value="Pilin-like"/>
</dbReference>
<keyword evidence="6" id="KW-0997">Cell inner membrane</keyword>
<organism evidence="12 13">
    <name type="scientific">Fertoeibacter niger</name>
    <dbReference type="NCBI Taxonomy" id="2656921"/>
    <lineage>
        <taxon>Bacteria</taxon>
        <taxon>Pseudomonadati</taxon>
        <taxon>Pseudomonadota</taxon>
        <taxon>Alphaproteobacteria</taxon>
        <taxon>Rhodobacterales</taxon>
        <taxon>Paracoccaceae</taxon>
        <taxon>Fertoeibacter</taxon>
    </lineage>
</organism>
<dbReference type="SUPFAM" id="SSF54523">
    <property type="entry name" value="Pili subunits"/>
    <property type="match status" value="1"/>
</dbReference>
<feature type="region of interest" description="Disordered" evidence="10">
    <location>
        <begin position="1"/>
        <end position="30"/>
    </location>
</feature>
<dbReference type="InterPro" id="IPR010055">
    <property type="entry name" value="T2SS_protein-GspJ"/>
</dbReference>
<evidence type="ECO:0000313" key="12">
    <source>
        <dbReference type="EMBL" id="NUB42768.1"/>
    </source>
</evidence>
<dbReference type="Gene3D" id="3.10.610.10">
    <property type="entry name" value="GSPII I/J protein-like"/>
    <property type="match status" value="1"/>
</dbReference>
<dbReference type="InterPro" id="IPR012902">
    <property type="entry name" value="N_methyl_site"/>
</dbReference>
<name>A0A8X8GR29_9RHOB</name>
<dbReference type="InterPro" id="IPR051621">
    <property type="entry name" value="T2SS_protein_J"/>
</dbReference>
<sequence>MTARRQGPDPGPDPGPALGPDPGPDPGLRKGNAGVTLIEVLVALALFALIGGAGFAMLDQVLRTQSRTEGRLERLAEMQRAMYLVSQDFAQARGRSLRVEATPDGPQVTLRRAVPQMAEGTMTLRYALTGDVLTRSLSRAAGPPLAVQPLLTGVAGVEWVFHGPAGWGPDWPPPGTVALAGQAPANPAAVALRLTLAEGGNLRRVALLPAEAR</sequence>
<dbReference type="AlphaFoldDB" id="A0A8X8GR29"/>
<dbReference type="Pfam" id="PF07963">
    <property type="entry name" value="N_methyl"/>
    <property type="match status" value="1"/>
</dbReference>
<evidence type="ECO:0000256" key="10">
    <source>
        <dbReference type="SAM" id="MobiDB-lite"/>
    </source>
</evidence>
<proteinExistence type="inferred from homology"/>
<comment type="subcellular location">
    <subcellularLocation>
        <location evidence="1">Cell inner membrane</location>
        <topology evidence="1">Single-pass membrane protein</topology>
    </subcellularLocation>
</comment>
<dbReference type="PANTHER" id="PTHR39583">
    <property type="entry name" value="TYPE II SECRETION SYSTEM PROTEIN J-RELATED"/>
    <property type="match status" value="1"/>
</dbReference>
<dbReference type="GO" id="GO:0015628">
    <property type="term" value="P:protein secretion by the type II secretion system"/>
    <property type="evidence" value="ECO:0007669"/>
    <property type="project" value="InterPro"/>
</dbReference>
<gene>
    <name evidence="12" type="ORF">GEU84_000080</name>
</gene>
<keyword evidence="4" id="KW-1003">Cell membrane</keyword>
<evidence type="ECO:0000256" key="3">
    <source>
        <dbReference type="ARBA" id="ARBA00021539"/>
    </source>
</evidence>
<keyword evidence="13" id="KW-1185">Reference proteome</keyword>
<evidence type="ECO:0000256" key="8">
    <source>
        <dbReference type="ARBA" id="ARBA00022989"/>
    </source>
</evidence>
<keyword evidence="8 11" id="KW-1133">Transmembrane helix</keyword>
<feature type="transmembrane region" description="Helical" evidence="11">
    <location>
        <begin position="33"/>
        <end position="58"/>
    </location>
</feature>
<dbReference type="GO" id="GO:0015627">
    <property type="term" value="C:type II protein secretion system complex"/>
    <property type="evidence" value="ECO:0007669"/>
    <property type="project" value="InterPro"/>
</dbReference>
<dbReference type="GO" id="GO:0005886">
    <property type="term" value="C:plasma membrane"/>
    <property type="evidence" value="ECO:0007669"/>
    <property type="project" value="UniProtKB-SubCell"/>
</dbReference>
<keyword evidence="9 11" id="KW-0472">Membrane</keyword>
<accession>A0A8X8GR29</accession>
<evidence type="ECO:0000256" key="1">
    <source>
        <dbReference type="ARBA" id="ARBA00004377"/>
    </source>
</evidence>
<evidence type="ECO:0000256" key="7">
    <source>
        <dbReference type="ARBA" id="ARBA00022692"/>
    </source>
</evidence>
<dbReference type="NCBIfam" id="TIGR02532">
    <property type="entry name" value="IV_pilin_GFxxxE"/>
    <property type="match status" value="1"/>
</dbReference>
<evidence type="ECO:0000313" key="13">
    <source>
        <dbReference type="Proteomes" id="UP000484076"/>
    </source>
</evidence>
<evidence type="ECO:0000256" key="9">
    <source>
        <dbReference type="ARBA" id="ARBA00023136"/>
    </source>
</evidence>
<reference evidence="12" key="1">
    <citation type="submission" date="2020-05" db="EMBL/GenBank/DDBJ databases">
        <title>Fertoebacter nigrum gen. nov., sp. nov., a new member of the family Rhodobacteraceae.</title>
        <authorList>
            <person name="Szuroczki S."/>
            <person name="Abbaszade G."/>
            <person name="Buni D."/>
            <person name="Schumann P."/>
            <person name="Toth E."/>
        </authorList>
    </citation>
    <scope>NUCLEOTIDE SEQUENCE</scope>
    <source>
        <strain evidence="12">RG-N-1a</strain>
    </source>
</reference>
<comment type="similarity">
    <text evidence="2">Belongs to the GSP J family.</text>
</comment>
<dbReference type="EMBL" id="WHUT02000001">
    <property type="protein sequence ID" value="NUB42768.1"/>
    <property type="molecule type" value="Genomic_DNA"/>
</dbReference>
<dbReference type="Pfam" id="PF11612">
    <property type="entry name" value="T2SSJ"/>
    <property type="match status" value="1"/>
</dbReference>